<comment type="caution">
    <text evidence="5">The sequence shown here is derived from an EMBL/GenBank/DDBJ whole genome shotgun (WGS) entry which is preliminary data.</text>
</comment>
<feature type="coiled-coil region" evidence="1">
    <location>
        <begin position="89"/>
        <end position="116"/>
    </location>
</feature>
<evidence type="ECO:0000313" key="3">
    <source>
        <dbReference type="EMBL" id="KAF9728456.1"/>
    </source>
</evidence>
<evidence type="ECO:0000313" key="5">
    <source>
        <dbReference type="EMBL" id="KAF9732814.1"/>
    </source>
</evidence>
<dbReference type="EMBL" id="WJXW01000015">
    <property type="protein sequence ID" value="KAF9730049.1"/>
    <property type="molecule type" value="Genomic_DNA"/>
</dbReference>
<dbReference type="AlphaFoldDB" id="A0A9P6GEP8"/>
<dbReference type="OrthoDB" id="4951733at2759"/>
<feature type="compositionally biased region" description="Basic and acidic residues" evidence="2">
    <location>
        <begin position="307"/>
        <end position="318"/>
    </location>
</feature>
<accession>A0A9P6GEP8</accession>
<feature type="compositionally biased region" description="Basic residues" evidence="2">
    <location>
        <begin position="381"/>
        <end position="391"/>
    </location>
</feature>
<keyword evidence="6" id="KW-1185">Reference proteome</keyword>
<evidence type="ECO:0000313" key="6">
    <source>
        <dbReference type="Proteomes" id="UP000756921"/>
    </source>
</evidence>
<reference evidence="5" key="1">
    <citation type="journal article" date="2020" name="Mol. Plant Microbe Interact.">
        <title>Genome Sequence of the Biocontrol Agent Coniothyrium minitans strain Conio (IMI 134523).</title>
        <authorList>
            <person name="Patel D."/>
            <person name="Shittu T.A."/>
            <person name="Baroncelli R."/>
            <person name="Muthumeenakshi S."/>
            <person name="Osborne T.H."/>
            <person name="Janganan T.K."/>
            <person name="Sreenivasaprasad S."/>
        </authorList>
    </citation>
    <scope>NUCLEOTIDE SEQUENCE</scope>
    <source>
        <strain evidence="5">Conio</strain>
    </source>
</reference>
<name>A0A9P6GEP8_9PLEO</name>
<proteinExistence type="predicted"/>
<evidence type="ECO:0000313" key="4">
    <source>
        <dbReference type="EMBL" id="KAF9730049.1"/>
    </source>
</evidence>
<gene>
    <name evidence="5" type="ORF">PMIN01_09672</name>
    <name evidence="4" type="ORF">PMIN01_11982</name>
    <name evidence="3" type="ORF">PMIN01_13589</name>
</gene>
<dbReference type="EMBL" id="WJXW01000010">
    <property type="protein sequence ID" value="KAF9732814.1"/>
    <property type="molecule type" value="Genomic_DNA"/>
</dbReference>
<evidence type="ECO:0000256" key="1">
    <source>
        <dbReference type="SAM" id="Coils"/>
    </source>
</evidence>
<dbReference type="Proteomes" id="UP000756921">
    <property type="component" value="Unassembled WGS sequence"/>
</dbReference>
<sequence>MAQQPYRDPTVTLRDHTDYTGWITQLQARCVVHNIWDKVNPTATNPLITKPVAIRAPVIARYAPAANVEIPMRPTELSTAGQKAFKEDLEYYKILVEQYKNDRHEFEKEQASLQHIVAFIQSTVSPHLLRTCCLPEKSLRQWIADLKLTVGVDEQIEQERARDRYLASLRPMRSASQWDTWLAEYDQAATEAETYRVAELSQLNVITKDFLAAVNKVAPIWSTNFQDNGRFAAGMSRKEMMKRFREHMMTFYPLRSGKHKAAFVSDNAPYLAEGGATTQSNDRDASHAESAPSNRNRGRPRNQRTAGKKDARLKRPSDQEPATTGGAKCPACGQRHSIRDCYYVNPDKAPEWWKPNETISELIDFKRKNDATFQGLIRGQSRTRSRTRILKQSHTPTPEIPDE</sequence>
<dbReference type="EMBL" id="WJXW01000020">
    <property type="protein sequence ID" value="KAF9728456.1"/>
    <property type="molecule type" value="Genomic_DNA"/>
</dbReference>
<evidence type="ECO:0000256" key="2">
    <source>
        <dbReference type="SAM" id="MobiDB-lite"/>
    </source>
</evidence>
<protein>
    <submittedName>
        <fullName evidence="5">Gag protein</fullName>
    </submittedName>
</protein>
<feature type="region of interest" description="Disordered" evidence="2">
    <location>
        <begin position="377"/>
        <end position="403"/>
    </location>
</feature>
<organism evidence="5 6">
    <name type="scientific">Paraphaeosphaeria minitans</name>
    <dbReference type="NCBI Taxonomy" id="565426"/>
    <lineage>
        <taxon>Eukaryota</taxon>
        <taxon>Fungi</taxon>
        <taxon>Dikarya</taxon>
        <taxon>Ascomycota</taxon>
        <taxon>Pezizomycotina</taxon>
        <taxon>Dothideomycetes</taxon>
        <taxon>Pleosporomycetidae</taxon>
        <taxon>Pleosporales</taxon>
        <taxon>Massarineae</taxon>
        <taxon>Didymosphaeriaceae</taxon>
        <taxon>Paraphaeosphaeria</taxon>
    </lineage>
</organism>
<feature type="region of interest" description="Disordered" evidence="2">
    <location>
        <begin position="273"/>
        <end position="332"/>
    </location>
</feature>
<keyword evidence="1" id="KW-0175">Coiled coil</keyword>